<dbReference type="Proteomes" id="UP000031829">
    <property type="component" value="Chromosome"/>
</dbReference>
<dbReference type="AlphaFoldDB" id="A0A0B6APQ2"/>
<reference evidence="1 2" key="1">
    <citation type="journal article" date="2015" name="Genome Announc.">
        <title>Complete genome sequences for 35 biothreat assay-relevant bacillus species.</title>
        <authorList>
            <person name="Johnson S.L."/>
            <person name="Daligault H.E."/>
            <person name="Davenport K.W."/>
            <person name="Jaissle J."/>
            <person name="Frey K.G."/>
            <person name="Ladner J.T."/>
            <person name="Broomall S.M."/>
            <person name="Bishop-Lilly K.A."/>
            <person name="Bruce D.C."/>
            <person name="Gibbons H.S."/>
            <person name="Coyne S.R."/>
            <person name="Lo C.C."/>
            <person name="Meincke L."/>
            <person name="Munk A.C."/>
            <person name="Koroleva G.I."/>
            <person name="Rosenzweig C.N."/>
            <person name="Palacios G.F."/>
            <person name="Redden C.L."/>
            <person name="Minogue T.D."/>
            <person name="Chain P.S."/>
        </authorList>
    </citation>
    <scope>NUCLEOTIDE SEQUENCE [LARGE SCALE GENOMIC DNA]</scope>
    <source>
        <strain evidence="2">ATCC 14581 / DSM 32 / JCM 2506 / NBRC 15308 / NCIMB 9376 / NCTC 10342 / NRRL B-14308 / VKM B-512</strain>
    </source>
</reference>
<dbReference type="PATRIC" id="fig|592022.4.peg.4823"/>
<protein>
    <recommendedName>
        <fullName evidence="3">NERD domain-containing protein</fullName>
    </recommendedName>
</protein>
<organism evidence="1 2">
    <name type="scientific">Priestia megaterium (strain ATCC 14581 / DSM 32 / CCUG 1817 / JCM 2506 / NBRC 15308 / NCIMB 9376 / NCTC 10342 / NRRL B-14308 / VKM B-512 / Ford 19)</name>
    <name type="common">Bacillus megaterium</name>
    <dbReference type="NCBI Taxonomy" id="1348623"/>
    <lineage>
        <taxon>Bacteria</taxon>
        <taxon>Bacillati</taxon>
        <taxon>Bacillota</taxon>
        <taxon>Bacilli</taxon>
        <taxon>Bacillales</taxon>
        <taxon>Bacillaceae</taxon>
        <taxon>Priestia</taxon>
    </lineage>
</organism>
<evidence type="ECO:0000313" key="2">
    <source>
        <dbReference type="Proteomes" id="UP000031829"/>
    </source>
</evidence>
<dbReference type="HOGENOM" id="CLU_873697_0_0_9"/>
<evidence type="ECO:0008006" key="3">
    <source>
        <dbReference type="Google" id="ProtNLM"/>
    </source>
</evidence>
<accession>A0A0B6APQ2</accession>
<sequence length="308" mass="36873">MAQLLKVQDYISRYEKDVYHYTSQFNHLKKHNWKKAKQLFEEGLLHEPPVQEEIKAQRSFLQKAKERFTRKKETCEVEEAFSSDSVENQELLRFTTLPQTAEDLKILFLENVFDLQMKWATSTLFEFSQADRKYYHDEALRYFIQRFPDTCLVMYKPVFMINKAPVEGDIVIVTPTETLCICLIETYKSAVFQYSKENFWTELRGRDQKKILNPLIGLNRTEQIVRSIYRTHDIEHNVKKILLSRNGYIDYAAEPYQVEFVDARKYEEWFYELRKSKAPLKFKQMKAAQVLLEHSQSIYFDREFEAGE</sequence>
<dbReference type="KEGG" id="bmeg:BG04_1828"/>
<evidence type="ECO:0000313" key="1">
    <source>
        <dbReference type="EMBL" id="AJI22628.1"/>
    </source>
</evidence>
<proteinExistence type="predicted"/>
<dbReference type="EMBL" id="CP009920">
    <property type="protein sequence ID" value="AJI22628.1"/>
    <property type="molecule type" value="Genomic_DNA"/>
</dbReference>
<name>A0A0B6APQ2_PRIM2</name>
<gene>
    <name evidence="1" type="ORF">BG04_1828</name>
</gene>
<dbReference type="GeneID" id="93645293"/>
<dbReference type="RefSeq" id="WP_013085243.1">
    <property type="nucleotide sequence ID" value="NZ_BCVB01000008.1"/>
</dbReference>